<feature type="signal peptide" evidence="2">
    <location>
        <begin position="1"/>
        <end position="20"/>
    </location>
</feature>
<dbReference type="PANTHER" id="PTHR12558:SF13">
    <property type="entry name" value="CELL DIVISION CYCLE PROTEIN 27 HOMOLOG"/>
    <property type="match status" value="1"/>
</dbReference>
<dbReference type="AlphaFoldDB" id="A0AAW5NA11"/>
<organism evidence="3 4">
    <name type="scientific">Phocaeicola barnesiae</name>
    <dbReference type="NCBI Taxonomy" id="376804"/>
    <lineage>
        <taxon>Bacteria</taxon>
        <taxon>Pseudomonadati</taxon>
        <taxon>Bacteroidota</taxon>
        <taxon>Bacteroidia</taxon>
        <taxon>Bacteroidales</taxon>
        <taxon>Bacteroidaceae</taxon>
        <taxon>Phocaeicola</taxon>
    </lineage>
</organism>
<protein>
    <submittedName>
        <fullName evidence="3">Tetratricopeptide repeat protein</fullName>
    </submittedName>
</protein>
<dbReference type="PANTHER" id="PTHR12558">
    <property type="entry name" value="CELL DIVISION CYCLE 16,23,27"/>
    <property type="match status" value="1"/>
</dbReference>
<evidence type="ECO:0000313" key="4">
    <source>
        <dbReference type="Proteomes" id="UP001204579"/>
    </source>
</evidence>
<evidence type="ECO:0000256" key="2">
    <source>
        <dbReference type="SAM" id="SignalP"/>
    </source>
</evidence>
<proteinExistence type="predicted"/>
<accession>A0AAW5NA11</accession>
<dbReference type="Pfam" id="PF13432">
    <property type="entry name" value="TPR_16"/>
    <property type="match status" value="2"/>
</dbReference>
<dbReference type="SMART" id="SM00028">
    <property type="entry name" value="TPR"/>
    <property type="match status" value="5"/>
</dbReference>
<evidence type="ECO:0000313" key="3">
    <source>
        <dbReference type="EMBL" id="MCR8874834.1"/>
    </source>
</evidence>
<feature type="repeat" description="TPR" evidence="1">
    <location>
        <begin position="429"/>
        <end position="462"/>
    </location>
</feature>
<dbReference type="InterPro" id="IPR019734">
    <property type="entry name" value="TPR_rpt"/>
</dbReference>
<evidence type="ECO:0000256" key="1">
    <source>
        <dbReference type="PROSITE-ProRule" id="PRU00339"/>
    </source>
</evidence>
<comment type="caution">
    <text evidence="3">The sequence shown here is derived from an EMBL/GenBank/DDBJ whole genome shotgun (WGS) entry which is preliminary data.</text>
</comment>
<dbReference type="RefSeq" id="WP_235300990.1">
    <property type="nucleotide sequence ID" value="NZ_CAUBSI010000018.1"/>
</dbReference>
<keyword evidence="4" id="KW-1185">Reference proteome</keyword>
<dbReference type="EMBL" id="JANRHJ010000014">
    <property type="protein sequence ID" value="MCR8874834.1"/>
    <property type="molecule type" value="Genomic_DNA"/>
</dbReference>
<name>A0AAW5NA11_9BACT</name>
<reference evidence="3 4" key="1">
    <citation type="submission" date="2022-08" db="EMBL/GenBank/DDBJ databases">
        <authorList>
            <person name="Zeman M."/>
            <person name="Kubasova T."/>
        </authorList>
    </citation>
    <scope>NUCLEOTIDE SEQUENCE [LARGE SCALE GENOMIC DNA]</scope>
    <source>
        <strain evidence="3 4">ET62</strain>
    </source>
</reference>
<keyword evidence="1" id="KW-0802">TPR repeat</keyword>
<dbReference type="Proteomes" id="UP001204579">
    <property type="component" value="Unassembled WGS sequence"/>
</dbReference>
<dbReference type="InterPro" id="IPR011990">
    <property type="entry name" value="TPR-like_helical_dom_sf"/>
</dbReference>
<dbReference type="GeneID" id="82444251"/>
<dbReference type="Gene3D" id="1.25.40.10">
    <property type="entry name" value="Tetratricopeptide repeat domain"/>
    <property type="match status" value="2"/>
</dbReference>
<dbReference type="PROSITE" id="PS50005">
    <property type="entry name" value="TPR"/>
    <property type="match status" value="1"/>
</dbReference>
<gene>
    <name evidence="3" type="ORF">NW209_12585</name>
</gene>
<sequence>MMNKRIYFLGIPFFALSLWAQEPLEAGLTEQVEAIAASIKEHPQTAAEGFDNLLKGKNKKNVSLLVAIGDAYLTAGNIQEAGRYAQRAADVDNKAPQVYLLQGDIALAENDPGTACGNYEQAILFDEDCKEAYYKYAHAYAGVNPQLSVDMLLKLKARFPEELQTDRELANVYYQMGDYSRAKTAFDTFMQAGKPEVQDYGRYAMLLYLNKDYRESMDMVEKGLSMDAQYHLLKRLKMYDLYELKAYEEALKASQEFLDQKEGSFVYLDYVYQGRICEALKQTEPAVAAFKQALAADTQGEHPEIWKEMSGAYESAQNYPQAVEAFQHYADCLNGKMEVSDLFLLGRLYYLSASATEDMAQKTAALTKADEIFAQVAQRVPTNYLGNFWRARVNSLLDPETSQGLAKPYYEAALALLSQQPQASQSLMIECESYLGYYYFLQKDYEQSKEHWRNILKLDPEHAAAKQALEGMK</sequence>
<feature type="chain" id="PRO_5043958278" evidence="2">
    <location>
        <begin position="21"/>
        <end position="473"/>
    </location>
</feature>
<dbReference type="SUPFAM" id="SSF48452">
    <property type="entry name" value="TPR-like"/>
    <property type="match status" value="3"/>
</dbReference>
<keyword evidence="2" id="KW-0732">Signal</keyword>